<feature type="transmembrane region" description="Helical" evidence="7">
    <location>
        <begin position="346"/>
        <end position="363"/>
    </location>
</feature>
<dbReference type="GeneID" id="25283959"/>
<dbReference type="HOGENOM" id="CLU_001265_0_1_1"/>
<evidence type="ECO:0000256" key="2">
    <source>
        <dbReference type="ARBA" id="ARBA00022448"/>
    </source>
</evidence>
<protein>
    <recommendedName>
        <fullName evidence="10">Major facilitator superfamily (MFS) profile domain-containing protein</fullName>
    </recommendedName>
</protein>
<dbReference type="PANTHER" id="PTHR43791">
    <property type="entry name" value="PERMEASE-RELATED"/>
    <property type="match status" value="1"/>
</dbReference>
<keyword evidence="4 7" id="KW-1133">Transmembrane helix</keyword>
<dbReference type="FunFam" id="1.20.1250.20:FF:000013">
    <property type="entry name" value="MFS general substrate transporter"/>
    <property type="match status" value="1"/>
</dbReference>
<dbReference type="VEuPathDB" id="FungiDB:A1O9_09049"/>
<feature type="region of interest" description="Disordered" evidence="6">
    <location>
        <begin position="1"/>
        <end position="57"/>
    </location>
</feature>
<comment type="caution">
    <text evidence="8">The sequence shown here is derived from an EMBL/GenBank/DDBJ whole genome shotgun (WGS) entry which is preliminary data.</text>
</comment>
<dbReference type="Pfam" id="PF07690">
    <property type="entry name" value="MFS_1"/>
    <property type="match status" value="1"/>
</dbReference>
<organism evidence="8 9">
    <name type="scientific">Exophiala aquamarina CBS 119918</name>
    <dbReference type="NCBI Taxonomy" id="1182545"/>
    <lineage>
        <taxon>Eukaryota</taxon>
        <taxon>Fungi</taxon>
        <taxon>Dikarya</taxon>
        <taxon>Ascomycota</taxon>
        <taxon>Pezizomycotina</taxon>
        <taxon>Eurotiomycetes</taxon>
        <taxon>Chaetothyriomycetidae</taxon>
        <taxon>Chaetothyriales</taxon>
        <taxon>Herpotrichiellaceae</taxon>
        <taxon>Exophiala</taxon>
    </lineage>
</organism>
<dbReference type="GO" id="GO:0022857">
    <property type="term" value="F:transmembrane transporter activity"/>
    <property type="evidence" value="ECO:0007669"/>
    <property type="project" value="InterPro"/>
</dbReference>
<keyword evidence="5 7" id="KW-0472">Membrane</keyword>
<feature type="compositionally biased region" description="Low complexity" evidence="6">
    <location>
        <begin position="14"/>
        <end position="30"/>
    </location>
</feature>
<dbReference type="InterPro" id="IPR011701">
    <property type="entry name" value="MFS"/>
</dbReference>
<feature type="transmembrane region" description="Helical" evidence="7">
    <location>
        <begin position="461"/>
        <end position="482"/>
    </location>
</feature>
<gene>
    <name evidence="8" type="ORF">A1O9_09049</name>
</gene>
<feature type="compositionally biased region" description="Basic and acidic residues" evidence="6">
    <location>
        <begin position="1"/>
        <end position="11"/>
    </location>
</feature>
<dbReference type="InterPro" id="IPR036259">
    <property type="entry name" value="MFS_trans_sf"/>
</dbReference>
<dbReference type="Proteomes" id="UP000027920">
    <property type="component" value="Unassembled WGS sequence"/>
</dbReference>
<dbReference type="RefSeq" id="XP_013257197.1">
    <property type="nucleotide sequence ID" value="XM_013401743.1"/>
</dbReference>
<reference evidence="8 9" key="1">
    <citation type="submission" date="2013-03" db="EMBL/GenBank/DDBJ databases">
        <title>The Genome Sequence of Exophiala aquamarina CBS 119918.</title>
        <authorList>
            <consortium name="The Broad Institute Genomics Platform"/>
            <person name="Cuomo C."/>
            <person name="de Hoog S."/>
            <person name="Gorbushina A."/>
            <person name="Walker B."/>
            <person name="Young S.K."/>
            <person name="Zeng Q."/>
            <person name="Gargeya S."/>
            <person name="Fitzgerald M."/>
            <person name="Haas B."/>
            <person name="Abouelleil A."/>
            <person name="Allen A.W."/>
            <person name="Alvarado L."/>
            <person name="Arachchi H.M."/>
            <person name="Berlin A.M."/>
            <person name="Chapman S.B."/>
            <person name="Gainer-Dewar J."/>
            <person name="Goldberg J."/>
            <person name="Griggs A."/>
            <person name="Gujja S."/>
            <person name="Hansen M."/>
            <person name="Howarth C."/>
            <person name="Imamovic A."/>
            <person name="Ireland A."/>
            <person name="Larimer J."/>
            <person name="McCowan C."/>
            <person name="Murphy C."/>
            <person name="Pearson M."/>
            <person name="Poon T.W."/>
            <person name="Priest M."/>
            <person name="Roberts A."/>
            <person name="Saif S."/>
            <person name="Shea T."/>
            <person name="Sisk P."/>
            <person name="Sykes S."/>
            <person name="Wortman J."/>
            <person name="Nusbaum C."/>
            <person name="Birren B."/>
        </authorList>
    </citation>
    <scope>NUCLEOTIDE SEQUENCE [LARGE SCALE GENOMIC DNA]</scope>
    <source>
        <strain evidence="8 9">CBS 119918</strain>
    </source>
</reference>
<evidence type="ECO:0000256" key="5">
    <source>
        <dbReference type="ARBA" id="ARBA00023136"/>
    </source>
</evidence>
<dbReference type="Gene3D" id="1.20.1250.20">
    <property type="entry name" value="MFS general substrate transporter like domains"/>
    <property type="match status" value="2"/>
</dbReference>
<accession>A0A072P4G8</accession>
<feature type="transmembrane region" description="Helical" evidence="7">
    <location>
        <begin position="172"/>
        <end position="192"/>
    </location>
</feature>
<evidence type="ECO:0000256" key="1">
    <source>
        <dbReference type="ARBA" id="ARBA00004141"/>
    </source>
</evidence>
<name>A0A072P4G8_9EURO</name>
<keyword evidence="2" id="KW-0813">Transport</keyword>
<dbReference type="EMBL" id="AMGV01000009">
    <property type="protein sequence ID" value="KEF54607.1"/>
    <property type="molecule type" value="Genomic_DNA"/>
</dbReference>
<evidence type="ECO:0000313" key="9">
    <source>
        <dbReference type="Proteomes" id="UP000027920"/>
    </source>
</evidence>
<feature type="transmembrane region" description="Helical" evidence="7">
    <location>
        <begin position="310"/>
        <end position="330"/>
    </location>
</feature>
<feature type="transmembrane region" description="Helical" evidence="7">
    <location>
        <begin position="204"/>
        <end position="224"/>
    </location>
</feature>
<evidence type="ECO:0008006" key="10">
    <source>
        <dbReference type="Google" id="ProtNLM"/>
    </source>
</evidence>
<evidence type="ECO:0000256" key="6">
    <source>
        <dbReference type="SAM" id="MobiDB-lite"/>
    </source>
</evidence>
<proteinExistence type="predicted"/>
<evidence type="ECO:0000313" key="8">
    <source>
        <dbReference type="EMBL" id="KEF54607.1"/>
    </source>
</evidence>
<feature type="transmembrane region" description="Helical" evidence="7">
    <location>
        <begin position="370"/>
        <end position="391"/>
    </location>
</feature>
<dbReference type="STRING" id="1182545.A0A072P4G8"/>
<feature type="compositionally biased region" description="Basic and acidic residues" evidence="6">
    <location>
        <begin position="42"/>
        <end position="55"/>
    </location>
</feature>
<feature type="transmembrane region" description="Helical" evidence="7">
    <location>
        <begin position="397"/>
        <end position="417"/>
    </location>
</feature>
<dbReference type="FunFam" id="1.20.1250.20:FF:000018">
    <property type="entry name" value="MFS transporter permease"/>
    <property type="match status" value="1"/>
</dbReference>
<feature type="transmembrane region" description="Helical" evidence="7">
    <location>
        <begin position="236"/>
        <end position="256"/>
    </location>
</feature>
<dbReference type="PANTHER" id="PTHR43791:SF36">
    <property type="entry name" value="TRANSPORTER, PUTATIVE (AFU_ORTHOLOGUE AFUA_6G08340)-RELATED"/>
    <property type="match status" value="1"/>
</dbReference>
<evidence type="ECO:0000256" key="4">
    <source>
        <dbReference type="ARBA" id="ARBA00022989"/>
    </source>
</evidence>
<dbReference type="SUPFAM" id="SSF103473">
    <property type="entry name" value="MFS general substrate transporter"/>
    <property type="match status" value="1"/>
</dbReference>
<dbReference type="AlphaFoldDB" id="A0A072P4G8"/>
<dbReference type="GO" id="GO:0016020">
    <property type="term" value="C:membrane"/>
    <property type="evidence" value="ECO:0007669"/>
    <property type="project" value="UniProtKB-SubCell"/>
</dbReference>
<keyword evidence="9" id="KW-1185">Reference proteome</keyword>
<dbReference type="OrthoDB" id="2985014at2759"/>
<evidence type="ECO:0000256" key="7">
    <source>
        <dbReference type="SAM" id="Phobius"/>
    </source>
</evidence>
<feature type="transmembrane region" description="Helical" evidence="7">
    <location>
        <begin position="429"/>
        <end position="449"/>
    </location>
</feature>
<keyword evidence="3 7" id="KW-0812">Transmembrane</keyword>
<comment type="subcellular location">
    <subcellularLocation>
        <location evidence="1">Membrane</location>
        <topology evidence="1">Multi-pass membrane protein</topology>
    </subcellularLocation>
</comment>
<feature type="transmembrane region" description="Helical" evidence="7">
    <location>
        <begin position="144"/>
        <end position="166"/>
    </location>
</feature>
<evidence type="ECO:0000256" key="3">
    <source>
        <dbReference type="ARBA" id="ARBA00022692"/>
    </source>
</evidence>
<sequence length="518" mass="57052">MESKSNPEKPIEGSSPDAIDSSSSSRNGASTDDKPTVLTTENVEKSHNDLNHGYDPRLAPTYTEAEEDAVIRKLDWHLLPLIFVLYSLSVLDRSNLGNARISGMENDIDLSGTRYDWLGTTFYIAYILSQWTQIGWKAFKPHRWVAVVVFLWGFASSIQAACHSWAGIMVCRVFLAIFEAAYGPGVPLYLSFFYPREKLGLRTGIFLSGSAAANAYGGALAYGISQARGSIGPWKILFIVEGIPTCILAMVAWFFLPDDPQSARFLSEREREIAVDLSLRQPGDRTGNKGIQWKQVIGGLKDYRSYLPPIMYFGCNVCFASLPLFVPTIISEMGAFTTIQSNGLSAPPYVLCFIAIVTVAFLSDRFRMRGPFLAGAALIAAVGYIILATTSGVAPRYFGLFLASLIFVSVSQCLTWVGNTHATDSKRAAGLALLATGGQCGPILGTRIFPKSDKPYYRKGMWISCGACLLVVAAACIQMVILHRDNIKRDKKYGSNRETVHLEKPTEWGDDKQFRYVI</sequence>